<keyword evidence="13" id="KW-1185">Reference proteome</keyword>
<dbReference type="GO" id="GO:0005771">
    <property type="term" value="C:multivesicular body"/>
    <property type="evidence" value="ECO:0007669"/>
    <property type="project" value="TreeGrafter"/>
</dbReference>
<reference evidence="12 13" key="1">
    <citation type="journal article" date="2017" name="Gigascience">
        <title>Draft genome of the honey bee ectoparasitic mite, Tropilaelaps mercedesae, is shaped by the parasitic life history.</title>
        <authorList>
            <person name="Dong X."/>
            <person name="Armstrong S.D."/>
            <person name="Xia D."/>
            <person name="Makepeace B.L."/>
            <person name="Darby A.C."/>
            <person name="Kadowaki T."/>
        </authorList>
    </citation>
    <scope>NUCLEOTIDE SEQUENCE [LARGE SCALE GENOMIC DNA]</scope>
    <source>
        <strain evidence="12">Wuxi-XJTLU</strain>
    </source>
</reference>
<dbReference type="Gene3D" id="1.25.40.270">
    <property type="entry name" value="Vacuolar protein sorting-associated protein vta1"/>
    <property type="match status" value="1"/>
</dbReference>
<dbReference type="PANTHER" id="PTHR46009:SF1">
    <property type="entry name" value="VACUOLAR PROTEIN SORTING-ASSOCIATED PROTEIN VTA1 HOMOLOG"/>
    <property type="match status" value="1"/>
</dbReference>
<evidence type="ECO:0000256" key="9">
    <source>
        <dbReference type="SAM" id="MobiDB-lite"/>
    </source>
</evidence>
<keyword evidence="8" id="KW-0472">Membrane</keyword>
<dbReference type="Gene3D" id="1.20.5.420">
    <property type="entry name" value="Immunoglobulin FC, subunit C"/>
    <property type="match status" value="1"/>
</dbReference>
<keyword evidence="4" id="KW-0813">Transport</keyword>
<dbReference type="GO" id="GO:0010008">
    <property type="term" value="C:endosome membrane"/>
    <property type="evidence" value="ECO:0007669"/>
    <property type="project" value="UniProtKB-SubCell"/>
</dbReference>
<evidence type="ECO:0000256" key="6">
    <source>
        <dbReference type="ARBA" id="ARBA00022753"/>
    </source>
</evidence>
<organism evidence="12 13">
    <name type="scientific">Tropilaelaps mercedesae</name>
    <dbReference type="NCBI Taxonomy" id="418985"/>
    <lineage>
        <taxon>Eukaryota</taxon>
        <taxon>Metazoa</taxon>
        <taxon>Ecdysozoa</taxon>
        <taxon>Arthropoda</taxon>
        <taxon>Chelicerata</taxon>
        <taxon>Arachnida</taxon>
        <taxon>Acari</taxon>
        <taxon>Parasitiformes</taxon>
        <taxon>Mesostigmata</taxon>
        <taxon>Gamasina</taxon>
        <taxon>Dermanyssoidea</taxon>
        <taxon>Laelapidae</taxon>
        <taxon>Tropilaelaps</taxon>
    </lineage>
</organism>
<evidence type="ECO:0000256" key="3">
    <source>
        <dbReference type="ARBA" id="ARBA00007895"/>
    </source>
</evidence>
<keyword evidence="6" id="KW-0967">Endosome</keyword>
<dbReference type="AlphaFoldDB" id="A0A1V9Y2B2"/>
<sequence>MATGGGPASQVPPSLKAIAPFTRIAAEHDSKSPVIAYWCRFYALSTVLKMQVSKSPAERAYLAELMDILEKMKADNRDNEAFSNDIVAQSTIEAHALKLFTWANQQDRNSNFDKSVIRAFHAAGYIFEVLNNFGELSEDAARMSKYAKWKAAYIHRRVEARTLHERCIKDGIQPVPGPLKGDDEGFEEDAGASAASNSPPHQSGSSGVTPDAGITPTPMPRGNIGGLGQSGGGTFDMGLPDVPHVPRAPKDERTGAYPKVPPVQQPSAAAMPAPDLPFATPAFAPPPVQPEGQRTTLNLNQRLKAQKYCKFASSALNYDDVPTAVSNLHKALTLLTTGVDSE</sequence>
<evidence type="ECO:0000313" key="12">
    <source>
        <dbReference type="EMBL" id="OQR79823.1"/>
    </source>
</evidence>
<name>A0A1V9Y2B2_9ACAR</name>
<dbReference type="Pfam" id="PF18097">
    <property type="entry name" value="Vta1_C"/>
    <property type="match status" value="1"/>
</dbReference>
<dbReference type="GO" id="GO:0015031">
    <property type="term" value="P:protein transport"/>
    <property type="evidence" value="ECO:0007669"/>
    <property type="project" value="UniProtKB-KW"/>
</dbReference>
<dbReference type="InterPro" id="IPR023175">
    <property type="entry name" value="Vta1/CALS_N_sf"/>
</dbReference>
<evidence type="ECO:0000256" key="4">
    <source>
        <dbReference type="ARBA" id="ARBA00022448"/>
    </source>
</evidence>
<dbReference type="Pfam" id="PF04652">
    <property type="entry name" value="Vta1"/>
    <property type="match status" value="1"/>
</dbReference>
<comment type="caution">
    <text evidence="12">The sequence shown here is derived from an EMBL/GenBank/DDBJ whole genome shotgun (WGS) entry which is preliminary data.</text>
</comment>
<dbReference type="STRING" id="418985.A0A1V9Y2B2"/>
<evidence type="ECO:0000256" key="2">
    <source>
        <dbReference type="ARBA" id="ARBA00004496"/>
    </source>
</evidence>
<feature type="compositionally biased region" description="Gly residues" evidence="9">
    <location>
        <begin position="223"/>
        <end position="235"/>
    </location>
</feature>
<evidence type="ECO:0000259" key="11">
    <source>
        <dbReference type="Pfam" id="PF18097"/>
    </source>
</evidence>
<feature type="compositionally biased region" description="Polar residues" evidence="9">
    <location>
        <begin position="194"/>
        <end position="208"/>
    </location>
</feature>
<accession>A0A1V9Y2B2</accession>
<evidence type="ECO:0000256" key="5">
    <source>
        <dbReference type="ARBA" id="ARBA00022490"/>
    </source>
</evidence>
<dbReference type="InterPro" id="IPR041212">
    <property type="entry name" value="Vta1_C"/>
</dbReference>
<dbReference type="InterPro" id="IPR039431">
    <property type="entry name" value="Vta1/CALS_N"/>
</dbReference>
<dbReference type="InterPro" id="IPR044538">
    <property type="entry name" value="Vta1-like"/>
</dbReference>
<dbReference type="PANTHER" id="PTHR46009">
    <property type="entry name" value="VACUOLAR PROTEIN SORTING-ASSOCIATED PROTEIN VTA1 HOMOLOG"/>
    <property type="match status" value="1"/>
</dbReference>
<protein>
    <submittedName>
        <fullName evidence="12">Vacuolar protein sorting-associated protein VTA1-like</fullName>
    </submittedName>
</protein>
<evidence type="ECO:0000259" key="10">
    <source>
        <dbReference type="Pfam" id="PF04652"/>
    </source>
</evidence>
<evidence type="ECO:0000313" key="13">
    <source>
        <dbReference type="Proteomes" id="UP000192247"/>
    </source>
</evidence>
<evidence type="ECO:0000256" key="7">
    <source>
        <dbReference type="ARBA" id="ARBA00022927"/>
    </source>
</evidence>
<comment type="subcellular location">
    <subcellularLocation>
        <location evidence="2">Cytoplasm</location>
    </subcellularLocation>
    <subcellularLocation>
        <location evidence="1">Endosome membrane</location>
        <topology evidence="1">Peripheral membrane protein</topology>
    </subcellularLocation>
</comment>
<dbReference type="Proteomes" id="UP000192247">
    <property type="component" value="Unassembled WGS sequence"/>
</dbReference>
<dbReference type="FunCoup" id="A0A1V9Y2B2">
    <property type="interactions" value="1685"/>
</dbReference>
<dbReference type="GO" id="GO:0032511">
    <property type="term" value="P:late endosome to vacuole transport via multivesicular body sorting pathway"/>
    <property type="evidence" value="ECO:0007669"/>
    <property type="project" value="InterPro"/>
</dbReference>
<dbReference type="OrthoDB" id="391137at2759"/>
<dbReference type="EMBL" id="MNPL01000657">
    <property type="protein sequence ID" value="OQR79823.1"/>
    <property type="molecule type" value="Genomic_DNA"/>
</dbReference>
<evidence type="ECO:0000256" key="1">
    <source>
        <dbReference type="ARBA" id="ARBA00004481"/>
    </source>
</evidence>
<feature type="domain" description="Vta1 C-terminal" evidence="11">
    <location>
        <begin position="304"/>
        <end position="336"/>
    </location>
</feature>
<keyword evidence="7" id="KW-0653">Protein transport</keyword>
<comment type="similarity">
    <text evidence="3">Belongs to the VTA1 family.</text>
</comment>
<feature type="region of interest" description="Disordered" evidence="9">
    <location>
        <begin position="169"/>
        <end position="256"/>
    </location>
</feature>
<gene>
    <name evidence="12" type="ORF">BIW11_05463</name>
</gene>
<dbReference type="InParanoid" id="A0A1V9Y2B2"/>
<feature type="domain" description="Vta1/callose synthase N-terminal" evidence="10">
    <location>
        <begin position="18"/>
        <end position="158"/>
    </location>
</feature>
<keyword evidence="5" id="KW-0963">Cytoplasm</keyword>
<proteinExistence type="inferred from homology"/>
<evidence type="ECO:0000256" key="8">
    <source>
        <dbReference type="ARBA" id="ARBA00023136"/>
    </source>
</evidence>